<dbReference type="InterPro" id="IPR050832">
    <property type="entry name" value="Bact_Acetyltransf"/>
</dbReference>
<keyword evidence="3" id="KW-1185">Reference proteome</keyword>
<evidence type="ECO:0000313" key="1">
    <source>
        <dbReference type="EMBL" id="CAK8997867.1"/>
    </source>
</evidence>
<protein>
    <submittedName>
        <fullName evidence="1">Uncharacterized protein</fullName>
    </submittedName>
</protein>
<dbReference type="SUPFAM" id="SSF55729">
    <property type="entry name" value="Acyl-CoA N-acyltransferases (Nat)"/>
    <property type="match status" value="1"/>
</dbReference>
<reference evidence="1 3" key="1">
    <citation type="submission" date="2024-02" db="EMBL/GenBank/DDBJ databases">
        <authorList>
            <person name="Chen Y."/>
            <person name="Shah S."/>
            <person name="Dougan E. K."/>
            <person name="Thang M."/>
            <person name="Chan C."/>
        </authorList>
    </citation>
    <scope>NUCLEOTIDE SEQUENCE [LARGE SCALE GENOMIC DNA]</scope>
</reference>
<dbReference type="Gene3D" id="3.40.630.30">
    <property type="match status" value="1"/>
</dbReference>
<dbReference type="CDD" id="cd04301">
    <property type="entry name" value="NAT_SF"/>
    <property type="match status" value="1"/>
</dbReference>
<comment type="caution">
    <text evidence="1">The sequence shown here is derived from an EMBL/GenBank/DDBJ whole genome shotgun (WGS) entry which is preliminary data.</text>
</comment>
<proteinExistence type="predicted"/>
<dbReference type="EMBL" id="CAXAMN010002114">
    <property type="protein sequence ID" value="CAK8997867.1"/>
    <property type="molecule type" value="Genomic_DNA"/>
</dbReference>
<dbReference type="PROSITE" id="PS51186">
    <property type="entry name" value="GNAT"/>
    <property type="match status" value="1"/>
</dbReference>
<gene>
    <name evidence="2" type="ORF">CCMP2556_LOCUS36488</name>
    <name evidence="1" type="ORF">CCMP2556_LOCUS5027</name>
</gene>
<dbReference type="EMBL" id="CAXAMN010022962">
    <property type="protein sequence ID" value="CAK9074038.1"/>
    <property type="molecule type" value="Genomic_DNA"/>
</dbReference>
<organism evidence="1 3">
    <name type="scientific">Durusdinium trenchii</name>
    <dbReference type="NCBI Taxonomy" id="1381693"/>
    <lineage>
        <taxon>Eukaryota</taxon>
        <taxon>Sar</taxon>
        <taxon>Alveolata</taxon>
        <taxon>Dinophyceae</taxon>
        <taxon>Suessiales</taxon>
        <taxon>Symbiodiniaceae</taxon>
        <taxon>Durusdinium</taxon>
    </lineage>
</organism>
<dbReference type="Pfam" id="PF13508">
    <property type="entry name" value="Acetyltransf_7"/>
    <property type="match status" value="1"/>
</dbReference>
<dbReference type="InterPro" id="IPR000182">
    <property type="entry name" value="GNAT_dom"/>
</dbReference>
<sequence length="230" mass="26346">MLRPALPKDGPGFWPRPLVWALAEPGANSRRPEIAKVYLATWYSHHDDLTRADRSNGFKNQTDLQCQEVLQQQAERFTNFLTTGQRCFIVVEADQDSAGCCLCAFISYGQSYTREGFGEVMQLFVHPEFQRKGLGSSLLRAAWRHMQSKEWSSLGCHVWCTKGNPANKVYEQVGWFPTGNQKSLYPTLSKEPVEVEEYMALDLSKRKDNLFWIWRLLMVRLSHCGSCCGQ</sequence>
<evidence type="ECO:0000313" key="2">
    <source>
        <dbReference type="EMBL" id="CAK9074038.1"/>
    </source>
</evidence>
<dbReference type="InterPro" id="IPR016181">
    <property type="entry name" value="Acyl_CoA_acyltransferase"/>
</dbReference>
<accession>A0ABP0I8F6</accession>
<dbReference type="PANTHER" id="PTHR43877">
    <property type="entry name" value="AMINOALKYLPHOSPHONATE N-ACETYLTRANSFERASE-RELATED-RELATED"/>
    <property type="match status" value="1"/>
</dbReference>
<name>A0ABP0I8F6_9DINO</name>
<evidence type="ECO:0000313" key="3">
    <source>
        <dbReference type="Proteomes" id="UP001642484"/>
    </source>
</evidence>
<dbReference type="Proteomes" id="UP001642484">
    <property type="component" value="Unassembled WGS sequence"/>
</dbReference>